<evidence type="ECO:0000256" key="1">
    <source>
        <dbReference type="ARBA" id="ARBA00004141"/>
    </source>
</evidence>
<dbReference type="PANTHER" id="PTHR10846:SF8">
    <property type="entry name" value="INNER MEMBRANE PROTEIN YRBG"/>
    <property type="match status" value="1"/>
</dbReference>
<evidence type="ECO:0000256" key="7">
    <source>
        <dbReference type="SAM" id="Phobius"/>
    </source>
</evidence>
<evidence type="ECO:0000313" key="10">
    <source>
        <dbReference type="Proteomes" id="UP000030854"/>
    </source>
</evidence>
<dbReference type="InterPro" id="IPR004481">
    <property type="entry name" value="K/Na/Ca-exchanger"/>
</dbReference>
<keyword evidence="3" id="KW-0813">Transport</keyword>
<feature type="transmembrane region" description="Helical" evidence="7">
    <location>
        <begin position="81"/>
        <end position="101"/>
    </location>
</feature>
<dbReference type="InterPro" id="IPR044880">
    <property type="entry name" value="NCX_ion-bd_dom_sf"/>
</dbReference>
<feature type="domain" description="Sodium/calcium exchanger membrane region" evidence="8">
    <location>
        <begin position="20"/>
        <end position="153"/>
    </location>
</feature>
<name>A0A0B1PC82_UNCNE</name>
<feature type="transmembrane region" description="Helical" evidence="7">
    <location>
        <begin position="271"/>
        <end position="295"/>
    </location>
</feature>
<evidence type="ECO:0000256" key="2">
    <source>
        <dbReference type="ARBA" id="ARBA00005364"/>
    </source>
</evidence>
<dbReference type="InterPro" id="IPR004837">
    <property type="entry name" value="NaCa_Exmemb"/>
</dbReference>
<comment type="similarity">
    <text evidence="2">Belongs to the Ca(2+):cation antiporter (CaCA) (TC 2.A.19) family. SLC24A subfamily.</text>
</comment>
<dbReference type="Gene3D" id="1.20.1420.30">
    <property type="entry name" value="NCX, central ion-binding region"/>
    <property type="match status" value="2"/>
</dbReference>
<keyword evidence="4 7" id="KW-0812">Transmembrane</keyword>
<evidence type="ECO:0000256" key="3">
    <source>
        <dbReference type="ARBA" id="ARBA00022449"/>
    </source>
</evidence>
<dbReference type="AlphaFoldDB" id="A0A0B1PC82"/>
<feature type="transmembrane region" description="Helical" evidence="7">
    <location>
        <begin position="331"/>
        <end position="355"/>
    </location>
</feature>
<dbReference type="PANTHER" id="PTHR10846">
    <property type="entry name" value="SODIUM/POTASSIUM/CALCIUM EXCHANGER"/>
    <property type="match status" value="1"/>
</dbReference>
<comment type="caution">
    <text evidence="9">The sequence shown here is derived from an EMBL/GenBank/DDBJ whole genome shotgun (WGS) entry which is preliminary data.</text>
</comment>
<evidence type="ECO:0000259" key="8">
    <source>
        <dbReference type="Pfam" id="PF01699"/>
    </source>
</evidence>
<feature type="transmembrane region" description="Helical" evidence="7">
    <location>
        <begin position="367"/>
        <end position="388"/>
    </location>
</feature>
<evidence type="ECO:0000256" key="4">
    <source>
        <dbReference type="ARBA" id="ARBA00022692"/>
    </source>
</evidence>
<comment type="subcellular location">
    <subcellularLocation>
        <location evidence="1">Membrane</location>
        <topology evidence="1">Multi-pass membrane protein</topology>
    </subcellularLocation>
</comment>
<dbReference type="Proteomes" id="UP000030854">
    <property type="component" value="Unassembled WGS sequence"/>
</dbReference>
<gene>
    <name evidence="9" type="ORF">EV44_g3244</name>
</gene>
<reference evidence="9 10" key="1">
    <citation type="journal article" date="2014" name="BMC Genomics">
        <title>Adaptive genomic structural variation in the grape powdery mildew pathogen, Erysiphe necator.</title>
        <authorList>
            <person name="Jones L."/>
            <person name="Riaz S."/>
            <person name="Morales-Cruz A."/>
            <person name="Amrine K.C."/>
            <person name="McGuire B."/>
            <person name="Gubler W.D."/>
            <person name="Walker M.A."/>
            <person name="Cantu D."/>
        </authorList>
    </citation>
    <scope>NUCLEOTIDE SEQUENCE [LARGE SCALE GENOMIC DNA]</scope>
    <source>
        <strain evidence="10">c</strain>
    </source>
</reference>
<sequence length="415" mass="45472">MTITVVELDWMSIICHSSAFVSAVALFQYGANTFTHHAAILAGRAGIPEVVVSLIPTTSAELEELSIILASLIQKKPALGLGHIIGSTISNVLGAFSLVLLFHKGRLKFDRGAKVFATVSFVMTTLFNLLTWQNKMGIEEGISLLVAFSVYIFCLASAIYEGMIKSLNLINSRVNIYYPQNDNDSTTEEESNGFSPAYDEEEIVSLFEERASQDQFKISIFPTVMRCNATETSPLLLNESNEVDFSLQSVPSSLVPRNFPGKIFIHHATRVLIGSLALILSGLVATYSVAAIATALDLSNFIAGLTILSFAVPLPERLIKFSYNRRLPPGVLMASTAGTNIILITLCMGIILVALDKNGKNNFDGDMISFELWACWGCSFLLLIITWFGGRPYEGAFLLVLYCVYLGCELTVFRR</sequence>
<dbReference type="GO" id="GO:0008273">
    <property type="term" value="F:calcium, potassium:sodium antiporter activity"/>
    <property type="evidence" value="ECO:0007669"/>
    <property type="project" value="TreeGrafter"/>
</dbReference>
<evidence type="ECO:0000313" key="9">
    <source>
        <dbReference type="EMBL" id="KHJ34970.1"/>
    </source>
</evidence>
<dbReference type="GO" id="GO:0006874">
    <property type="term" value="P:intracellular calcium ion homeostasis"/>
    <property type="evidence" value="ECO:0007669"/>
    <property type="project" value="TreeGrafter"/>
</dbReference>
<dbReference type="STRING" id="52586.A0A0B1PC82"/>
<dbReference type="GO" id="GO:0005886">
    <property type="term" value="C:plasma membrane"/>
    <property type="evidence" value="ECO:0007669"/>
    <property type="project" value="TreeGrafter"/>
</dbReference>
<accession>A0A0B1PC82</accession>
<feature type="transmembrane region" description="Helical" evidence="7">
    <location>
        <begin position="113"/>
        <end position="130"/>
    </location>
</feature>
<evidence type="ECO:0000256" key="5">
    <source>
        <dbReference type="ARBA" id="ARBA00022989"/>
    </source>
</evidence>
<keyword evidence="5 7" id="KW-1133">Transmembrane helix</keyword>
<protein>
    <submittedName>
        <fullName evidence="9">Putative sodium calcium transporter</fullName>
    </submittedName>
</protein>
<organism evidence="9 10">
    <name type="scientific">Uncinula necator</name>
    <name type="common">Grape powdery mildew</name>
    <dbReference type="NCBI Taxonomy" id="52586"/>
    <lineage>
        <taxon>Eukaryota</taxon>
        <taxon>Fungi</taxon>
        <taxon>Dikarya</taxon>
        <taxon>Ascomycota</taxon>
        <taxon>Pezizomycotina</taxon>
        <taxon>Leotiomycetes</taxon>
        <taxon>Erysiphales</taxon>
        <taxon>Erysiphaceae</taxon>
        <taxon>Erysiphe</taxon>
    </lineage>
</organism>
<keyword evidence="10" id="KW-1185">Reference proteome</keyword>
<keyword evidence="3" id="KW-0050">Antiport</keyword>
<dbReference type="EMBL" id="JNVN01000601">
    <property type="protein sequence ID" value="KHJ34970.1"/>
    <property type="molecule type" value="Genomic_DNA"/>
</dbReference>
<feature type="transmembrane region" description="Helical" evidence="7">
    <location>
        <begin position="142"/>
        <end position="160"/>
    </location>
</feature>
<evidence type="ECO:0000256" key="6">
    <source>
        <dbReference type="ARBA" id="ARBA00023136"/>
    </source>
</evidence>
<feature type="transmembrane region" description="Helical" evidence="7">
    <location>
        <begin position="395"/>
        <end position="413"/>
    </location>
</feature>
<dbReference type="Pfam" id="PF01699">
    <property type="entry name" value="Na_Ca_ex"/>
    <property type="match status" value="2"/>
</dbReference>
<proteinExistence type="inferred from homology"/>
<keyword evidence="6 7" id="KW-0472">Membrane</keyword>
<feature type="domain" description="Sodium/calcium exchanger membrane region" evidence="8">
    <location>
        <begin position="272"/>
        <end position="406"/>
    </location>
</feature>
<dbReference type="GO" id="GO:0005262">
    <property type="term" value="F:calcium channel activity"/>
    <property type="evidence" value="ECO:0007669"/>
    <property type="project" value="TreeGrafter"/>
</dbReference>
<dbReference type="HOGENOM" id="CLU_007948_1_0_1"/>
<dbReference type="OMA" id="ALIIMPM"/>